<dbReference type="Proteomes" id="UP000031189">
    <property type="component" value="Unassembled WGS sequence"/>
</dbReference>
<sequence length="145" mass="17173">MKKDNEVLEDKLPRNCCTFCSHLSLEGPDENFRYYIKCIINNKIPNPSDCCKFFDQEHTNLTTCDLDYLYLDFLETSLRIKYEDYLNSLYWQLFKENTLKKHNYACSNCNSIDDVDVYHINKKLGRETDEDVVVLCSKCLPNNKK</sequence>
<dbReference type="AlphaFoldDB" id="A0A0B3VK53"/>
<gene>
    <name evidence="1" type="ORF">QX51_09790</name>
</gene>
<reference evidence="1 2" key="1">
    <citation type="submission" date="2014-12" db="EMBL/GenBank/DDBJ databases">
        <title>Draft genome sequence of Terrisporobacter sp. 08-306576, isolated from the blood culture of a bacteremia patient.</title>
        <authorList>
            <person name="Lund L.C."/>
            <person name="Sydenham T.V."/>
            <person name="Hogh S.V."/>
            <person name="Skov M.N."/>
            <person name="Kemp M."/>
            <person name="Justesen U.S."/>
        </authorList>
    </citation>
    <scope>NUCLEOTIDE SEQUENCE [LARGE SCALE GENOMIC DNA]</scope>
    <source>
        <strain evidence="1 2">08-306576</strain>
    </source>
</reference>
<comment type="caution">
    <text evidence="1">The sequence shown here is derived from an EMBL/GenBank/DDBJ whole genome shotgun (WGS) entry which is preliminary data.</text>
</comment>
<name>A0A0B3VK53_9FIRM</name>
<proteinExistence type="predicted"/>
<dbReference type="OrthoDB" id="8967912at2"/>
<organism evidence="1 2">
    <name type="scientific">Terrisporobacter othiniensis</name>
    <dbReference type="NCBI Taxonomy" id="1577792"/>
    <lineage>
        <taxon>Bacteria</taxon>
        <taxon>Bacillati</taxon>
        <taxon>Bacillota</taxon>
        <taxon>Clostridia</taxon>
        <taxon>Peptostreptococcales</taxon>
        <taxon>Peptostreptococcaceae</taxon>
        <taxon>Terrisporobacter</taxon>
    </lineage>
</organism>
<protein>
    <submittedName>
        <fullName evidence="1">Uncharacterized protein</fullName>
    </submittedName>
</protein>
<dbReference type="RefSeq" id="WP_039679734.1">
    <property type="nucleotide sequence ID" value="NZ_JAWGXO010000002.1"/>
</dbReference>
<dbReference type="EMBL" id="JWHR01000090">
    <property type="protein sequence ID" value="KHS57156.1"/>
    <property type="molecule type" value="Genomic_DNA"/>
</dbReference>
<evidence type="ECO:0000313" key="2">
    <source>
        <dbReference type="Proteomes" id="UP000031189"/>
    </source>
</evidence>
<dbReference type="STRING" id="1577792.QX51_09790"/>
<accession>A0A0B3VK53</accession>
<evidence type="ECO:0000313" key="1">
    <source>
        <dbReference type="EMBL" id="KHS57156.1"/>
    </source>
</evidence>
<keyword evidence="2" id="KW-1185">Reference proteome</keyword>